<dbReference type="RefSeq" id="WP_080888304.1">
    <property type="nucleotide sequence ID" value="NZ_LT828648.1"/>
</dbReference>
<dbReference type="EMBL" id="LT828648">
    <property type="protein sequence ID" value="SLM50170.1"/>
    <property type="molecule type" value="Genomic_DNA"/>
</dbReference>
<protein>
    <submittedName>
        <fullName evidence="2">Uncharacterized protein</fullName>
    </submittedName>
</protein>
<dbReference type="InterPro" id="IPR007445">
    <property type="entry name" value="PilO"/>
</dbReference>
<feature type="transmembrane region" description="Helical" evidence="1">
    <location>
        <begin position="15"/>
        <end position="37"/>
    </location>
</feature>
<keyword evidence="1" id="KW-0472">Membrane</keyword>
<reference evidence="2 3" key="1">
    <citation type="submission" date="2017-03" db="EMBL/GenBank/DDBJ databases">
        <authorList>
            <person name="Afonso C.L."/>
            <person name="Miller P.J."/>
            <person name="Scott M.A."/>
            <person name="Spackman E."/>
            <person name="Goraichik I."/>
            <person name="Dimitrov K.M."/>
            <person name="Suarez D.L."/>
            <person name="Swayne D.E."/>
        </authorList>
    </citation>
    <scope>NUCLEOTIDE SEQUENCE [LARGE SCALE GENOMIC DNA]</scope>
    <source>
        <strain evidence="2">Genome sequencing of Nitrospira japonica strain NJ11</strain>
    </source>
</reference>
<evidence type="ECO:0000313" key="2">
    <source>
        <dbReference type="EMBL" id="SLM50170.1"/>
    </source>
</evidence>
<dbReference type="Pfam" id="PF04350">
    <property type="entry name" value="PilO"/>
    <property type="match status" value="1"/>
</dbReference>
<organism evidence="2 3">
    <name type="scientific">Nitrospira japonica</name>
    <dbReference type="NCBI Taxonomy" id="1325564"/>
    <lineage>
        <taxon>Bacteria</taxon>
        <taxon>Pseudomonadati</taxon>
        <taxon>Nitrospirota</taxon>
        <taxon>Nitrospiria</taxon>
        <taxon>Nitrospirales</taxon>
        <taxon>Nitrospiraceae</taxon>
        <taxon>Nitrospira</taxon>
    </lineage>
</organism>
<sequence length="186" mass="21215">MNRLIEVLKSPYGPLAPWVGLTILLFGLLWLSMSFGVESADMQLARFEREWLQGRKAHQFHLEARQARKDLAEVWTALPDERDFAPLALGITDEAKRNHVALPALSYKTEPTPVSHITRGILQGTMTGKYEDLRRFLYDLETAEELVYIEDVDLMQAPEHQDQMLTFNIKIATYLKVSEALIGSSQ</sequence>
<keyword evidence="1" id="KW-0812">Transmembrane</keyword>
<dbReference type="InterPro" id="IPR014717">
    <property type="entry name" value="Transl_elong_EF1B/ribsomal_bS6"/>
</dbReference>
<evidence type="ECO:0000313" key="3">
    <source>
        <dbReference type="Proteomes" id="UP000192042"/>
    </source>
</evidence>
<dbReference type="GO" id="GO:0043107">
    <property type="term" value="P:type IV pilus-dependent motility"/>
    <property type="evidence" value="ECO:0007669"/>
    <property type="project" value="InterPro"/>
</dbReference>
<accession>A0A1W1IAZ3</accession>
<dbReference type="Proteomes" id="UP000192042">
    <property type="component" value="Chromosome I"/>
</dbReference>
<dbReference type="STRING" id="1325564.NSJP_4003"/>
<proteinExistence type="predicted"/>
<keyword evidence="1" id="KW-1133">Transmembrane helix</keyword>
<evidence type="ECO:0000256" key="1">
    <source>
        <dbReference type="SAM" id="Phobius"/>
    </source>
</evidence>
<dbReference type="Gene3D" id="3.30.70.60">
    <property type="match status" value="1"/>
</dbReference>
<name>A0A1W1IAZ3_9BACT</name>
<gene>
    <name evidence="2" type="ORF">NSJP_4003</name>
</gene>
<dbReference type="OrthoDB" id="9779687at2"/>
<dbReference type="KEGG" id="nja:NSJP_4003"/>
<keyword evidence="3" id="KW-1185">Reference proteome</keyword>
<dbReference type="AlphaFoldDB" id="A0A1W1IAZ3"/>
<dbReference type="GO" id="GO:0043683">
    <property type="term" value="P:type IV pilus assembly"/>
    <property type="evidence" value="ECO:0007669"/>
    <property type="project" value="InterPro"/>
</dbReference>